<dbReference type="Proteomes" id="UP000197783">
    <property type="component" value="Unassembled WGS sequence"/>
</dbReference>
<dbReference type="EMBL" id="NBBJ01000004">
    <property type="protein sequence ID" value="OWK29097.1"/>
    <property type="molecule type" value="Genomic_DNA"/>
</dbReference>
<dbReference type="InterPro" id="IPR027417">
    <property type="entry name" value="P-loop_NTPase"/>
</dbReference>
<keyword evidence="2" id="KW-1185">Reference proteome</keyword>
<reference evidence="1 2" key="1">
    <citation type="submission" date="2017-03" db="EMBL/GenBank/DDBJ databases">
        <title>Genome sequence of Sphingomonas mucosissima DSM 17494.</title>
        <authorList>
            <person name="Poehlein A."/>
            <person name="Wuebbeler J.H."/>
            <person name="Steinbuechel A."/>
            <person name="Daniel R."/>
        </authorList>
    </citation>
    <scope>NUCLEOTIDE SEQUENCE [LARGE SCALE GENOMIC DNA]</scope>
    <source>
        <strain evidence="1 2">DSM 17494</strain>
    </source>
</reference>
<name>A0A245ZH80_9SPHN</name>
<dbReference type="AlphaFoldDB" id="A0A245ZH80"/>
<gene>
    <name evidence="1" type="ORF">SPMU_26240</name>
</gene>
<protein>
    <recommendedName>
        <fullName evidence="3">Sulfotransferase family protein</fullName>
    </recommendedName>
</protein>
<sequence length="336" mass="36651">MYSGNTFDPADPQWLAHRYEPGRDQLLYRFVPRAMHQDGPFLTDELVGEQPSQVLDREAGIAAAATHGAPLHFIFHSAFCASTLLVRALDLPGAAMGLSEPVLLNDVTGIRRRGERQGADLARLLDHSMTLLARRWGPGESVIVKPSNILCGLQRPMLALRPNARAVLLHAPLGTFLASVARKGLWCRLWVRELLEGLLRDGLVDLGFEPNDFFRMSDLQVAAVGWLAQHRQFALLVEHFPDRVRTMDSEQLMADPAGAIGAAGAWFGLAATVADEHLAMTRHSKSGTPFSPADRASEQAAAFAAHGDEIEKVVAWAAVIAERANVDMVLKAPLLP</sequence>
<evidence type="ECO:0000313" key="1">
    <source>
        <dbReference type="EMBL" id="OWK29097.1"/>
    </source>
</evidence>
<accession>A0A245ZH80</accession>
<dbReference type="RefSeq" id="WP_088334303.1">
    <property type="nucleotide sequence ID" value="NZ_NBBJ01000004.1"/>
</dbReference>
<evidence type="ECO:0008006" key="3">
    <source>
        <dbReference type="Google" id="ProtNLM"/>
    </source>
</evidence>
<dbReference type="Gene3D" id="3.40.50.300">
    <property type="entry name" value="P-loop containing nucleotide triphosphate hydrolases"/>
    <property type="match status" value="1"/>
</dbReference>
<comment type="caution">
    <text evidence="1">The sequence shown here is derived from an EMBL/GenBank/DDBJ whole genome shotgun (WGS) entry which is preliminary data.</text>
</comment>
<proteinExistence type="predicted"/>
<evidence type="ECO:0000313" key="2">
    <source>
        <dbReference type="Proteomes" id="UP000197783"/>
    </source>
</evidence>
<organism evidence="1 2">
    <name type="scientific">Sphingomonas mucosissima</name>
    <dbReference type="NCBI Taxonomy" id="370959"/>
    <lineage>
        <taxon>Bacteria</taxon>
        <taxon>Pseudomonadati</taxon>
        <taxon>Pseudomonadota</taxon>
        <taxon>Alphaproteobacteria</taxon>
        <taxon>Sphingomonadales</taxon>
        <taxon>Sphingomonadaceae</taxon>
        <taxon>Sphingomonas</taxon>
    </lineage>
</organism>
<dbReference type="SUPFAM" id="SSF52540">
    <property type="entry name" value="P-loop containing nucleoside triphosphate hydrolases"/>
    <property type="match status" value="1"/>
</dbReference>
<dbReference type="OrthoDB" id="3397773at2"/>